<protein>
    <submittedName>
        <fullName evidence="1">Uncharacterized protein</fullName>
    </submittedName>
</protein>
<comment type="caution">
    <text evidence="1">The sequence shown here is derived from an EMBL/GenBank/DDBJ whole genome shotgun (WGS) entry which is preliminary data.</text>
</comment>
<evidence type="ECO:0000313" key="2">
    <source>
        <dbReference type="Proteomes" id="UP000824540"/>
    </source>
</evidence>
<reference evidence="1" key="1">
    <citation type="thesis" date="2021" institute="BYU ScholarsArchive" country="Provo, UT, USA">
        <title>Applications of and Algorithms for Genome Assembly and Genomic Analyses with an Emphasis on Marine Teleosts.</title>
        <authorList>
            <person name="Pickett B.D."/>
        </authorList>
    </citation>
    <scope>NUCLEOTIDE SEQUENCE</scope>
    <source>
        <strain evidence="1">HI-2016</strain>
    </source>
</reference>
<evidence type="ECO:0000313" key="1">
    <source>
        <dbReference type="EMBL" id="KAG9353955.1"/>
    </source>
</evidence>
<gene>
    <name evidence="1" type="ORF">JZ751_012079</name>
</gene>
<accession>A0A8T2PRH5</accession>
<feature type="non-terminal residue" evidence="1">
    <location>
        <position position="72"/>
    </location>
</feature>
<dbReference type="AlphaFoldDB" id="A0A8T2PRH5"/>
<organism evidence="1 2">
    <name type="scientific">Albula glossodonta</name>
    <name type="common">roundjaw bonefish</name>
    <dbReference type="NCBI Taxonomy" id="121402"/>
    <lineage>
        <taxon>Eukaryota</taxon>
        <taxon>Metazoa</taxon>
        <taxon>Chordata</taxon>
        <taxon>Craniata</taxon>
        <taxon>Vertebrata</taxon>
        <taxon>Euteleostomi</taxon>
        <taxon>Actinopterygii</taxon>
        <taxon>Neopterygii</taxon>
        <taxon>Teleostei</taxon>
        <taxon>Albuliformes</taxon>
        <taxon>Albulidae</taxon>
        <taxon>Albula</taxon>
    </lineage>
</organism>
<proteinExistence type="predicted"/>
<dbReference type="EMBL" id="JAFBMS010000003">
    <property type="protein sequence ID" value="KAG9353955.1"/>
    <property type="molecule type" value="Genomic_DNA"/>
</dbReference>
<name>A0A8T2PRH5_9TELE</name>
<keyword evidence="2" id="KW-1185">Reference proteome</keyword>
<sequence length="72" mass="7604">TGQTPCDKLGLWASDKPLIAIGSVGEREVTLQSAARAVKSPQARLQCVQMAAPRCGDPTSNISLVNSYFSVL</sequence>
<dbReference type="Proteomes" id="UP000824540">
    <property type="component" value="Unassembled WGS sequence"/>
</dbReference>